<keyword evidence="5 6" id="KW-0472">Membrane</keyword>
<keyword evidence="2" id="KW-1003">Cell membrane</keyword>
<dbReference type="Proteomes" id="UP000630923">
    <property type="component" value="Unassembled WGS sequence"/>
</dbReference>
<evidence type="ECO:0000256" key="4">
    <source>
        <dbReference type="ARBA" id="ARBA00022989"/>
    </source>
</evidence>
<feature type="transmembrane region" description="Helical" evidence="6">
    <location>
        <begin position="145"/>
        <end position="175"/>
    </location>
</feature>
<feature type="transmembrane region" description="Helical" evidence="6">
    <location>
        <begin position="195"/>
        <end position="214"/>
    </location>
</feature>
<dbReference type="Pfam" id="PF03553">
    <property type="entry name" value="Na_H_antiporter"/>
    <property type="match status" value="1"/>
</dbReference>
<protein>
    <submittedName>
        <fullName evidence="8">Sodium:proton antiporter</fullName>
    </submittedName>
</protein>
<dbReference type="AlphaFoldDB" id="A0A919AVX7"/>
<proteinExistence type="predicted"/>
<dbReference type="EMBL" id="BNCI01000002">
    <property type="protein sequence ID" value="GHF26133.1"/>
    <property type="molecule type" value="Genomic_DNA"/>
</dbReference>
<comment type="caution">
    <text evidence="8">The sequence shown here is derived from an EMBL/GenBank/DDBJ whole genome shotgun (WGS) entry which is preliminary data.</text>
</comment>
<dbReference type="PANTHER" id="PTHR43478:SF1">
    <property type="entry name" value="NA+_H+ ANTIPORTER NHAC-LIKE C-TERMINAL DOMAIN-CONTAINING PROTEIN"/>
    <property type="match status" value="1"/>
</dbReference>
<feature type="transmembrane region" description="Helical" evidence="6">
    <location>
        <begin position="284"/>
        <end position="303"/>
    </location>
</feature>
<feature type="transmembrane region" description="Helical" evidence="6">
    <location>
        <begin position="32"/>
        <end position="54"/>
    </location>
</feature>
<evidence type="ECO:0000256" key="6">
    <source>
        <dbReference type="SAM" id="Phobius"/>
    </source>
</evidence>
<feature type="transmembrane region" description="Helical" evidence="6">
    <location>
        <begin position="361"/>
        <end position="388"/>
    </location>
</feature>
<feature type="transmembrane region" description="Helical" evidence="6">
    <location>
        <begin position="441"/>
        <end position="458"/>
    </location>
</feature>
<organism evidence="8 9">
    <name type="scientific">Kordiimonas sediminis</name>
    <dbReference type="NCBI Taxonomy" id="1735581"/>
    <lineage>
        <taxon>Bacteria</taxon>
        <taxon>Pseudomonadati</taxon>
        <taxon>Pseudomonadota</taxon>
        <taxon>Alphaproteobacteria</taxon>
        <taxon>Kordiimonadales</taxon>
        <taxon>Kordiimonadaceae</taxon>
        <taxon>Kordiimonas</taxon>
    </lineage>
</organism>
<evidence type="ECO:0000256" key="5">
    <source>
        <dbReference type="ARBA" id="ARBA00023136"/>
    </source>
</evidence>
<feature type="transmembrane region" description="Helical" evidence="6">
    <location>
        <begin position="7"/>
        <end position="26"/>
    </location>
</feature>
<gene>
    <name evidence="8" type="ORF">GCM10017044_21260</name>
</gene>
<comment type="subcellular location">
    <subcellularLocation>
        <location evidence="1">Cell membrane</location>
        <topology evidence="1">Multi-pass membrane protein</topology>
    </subcellularLocation>
</comment>
<dbReference type="GO" id="GO:0005886">
    <property type="term" value="C:plasma membrane"/>
    <property type="evidence" value="ECO:0007669"/>
    <property type="project" value="UniProtKB-SubCell"/>
</dbReference>
<reference evidence="8" key="2">
    <citation type="submission" date="2020-09" db="EMBL/GenBank/DDBJ databases">
        <authorList>
            <person name="Sun Q."/>
            <person name="Kim S."/>
        </authorList>
    </citation>
    <scope>NUCLEOTIDE SEQUENCE</scope>
    <source>
        <strain evidence="8">KCTC 42590</strain>
    </source>
</reference>
<feature type="transmembrane region" description="Helical" evidence="6">
    <location>
        <begin position="66"/>
        <end position="84"/>
    </location>
</feature>
<feature type="domain" description="Na+/H+ antiporter NhaC-like C-terminal" evidence="7">
    <location>
        <begin position="171"/>
        <end position="456"/>
    </location>
</feature>
<keyword evidence="9" id="KW-1185">Reference proteome</keyword>
<sequence>MEDTTATYGILSILPTAIVLILAVLLRRPIEALLIGAVIGSIQVAGTGFIGEFTDMTLRTMQDEDFTWIVLVCGAMGSLIALLVRTGAMQTFIDFAANRIKSRSSSLMSTWALGIALFVDDYFNSMMVGATMRKITDKFKVSREMLAYVVDSTAAPVSVIIPISTWGVFFGGLLVDAELAAEGQGIALYAQSIPYMLYPIIAIILVPLVAKGIIPTIGPMKKAEDLALASGDEGVPVPHGEPNFVDTHTAIKRKEGTNVSILLFILPLFSLVGFTFFFDLDFLKAVYVTLALMCVYILSARILDHHDTFSTIIDGFKTMIEACAIIFAAYTLKDANDQLGLTVYILDATASFISAETLPMIVFAVMGFIAFATGSSWGVFVIAIPIIAELTRSTGANPSLIIGATLSASTFGSHACLYSDATVLTAQSCGTTPIKHALTQLPYGLLAASLSLVGFWLIA</sequence>
<dbReference type="InterPro" id="IPR018461">
    <property type="entry name" value="Na/H_Antiport_NhaC-like_C"/>
</dbReference>
<dbReference type="PANTHER" id="PTHR43478">
    <property type="entry name" value="NA+/H+ ANTIPORTER-RELATED"/>
    <property type="match status" value="1"/>
</dbReference>
<evidence type="ECO:0000256" key="2">
    <source>
        <dbReference type="ARBA" id="ARBA00022475"/>
    </source>
</evidence>
<name>A0A919AVX7_9PROT</name>
<keyword evidence="4 6" id="KW-1133">Transmembrane helix</keyword>
<evidence type="ECO:0000313" key="8">
    <source>
        <dbReference type="EMBL" id="GHF26133.1"/>
    </source>
</evidence>
<evidence type="ECO:0000259" key="7">
    <source>
        <dbReference type="Pfam" id="PF03553"/>
    </source>
</evidence>
<reference evidence="8" key="1">
    <citation type="journal article" date="2014" name="Int. J. Syst. Evol. Microbiol.">
        <title>Complete genome sequence of Corynebacterium casei LMG S-19264T (=DSM 44701T), isolated from a smear-ripened cheese.</title>
        <authorList>
            <consortium name="US DOE Joint Genome Institute (JGI-PGF)"/>
            <person name="Walter F."/>
            <person name="Albersmeier A."/>
            <person name="Kalinowski J."/>
            <person name="Ruckert C."/>
        </authorList>
    </citation>
    <scope>NUCLEOTIDE SEQUENCE</scope>
    <source>
        <strain evidence="8">KCTC 42590</strain>
    </source>
</reference>
<accession>A0A919AVX7</accession>
<evidence type="ECO:0000256" key="1">
    <source>
        <dbReference type="ARBA" id="ARBA00004651"/>
    </source>
</evidence>
<feature type="transmembrane region" description="Helical" evidence="6">
    <location>
        <begin position="259"/>
        <end position="278"/>
    </location>
</feature>
<keyword evidence="3 6" id="KW-0812">Transmembrane</keyword>
<feature type="transmembrane region" description="Helical" evidence="6">
    <location>
        <begin position="104"/>
        <end position="124"/>
    </location>
</feature>
<dbReference type="RefSeq" id="WP_191252800.1">
    <property type="nucleotide sequence ID" value="NZ_BNCI01000002.1"/>
</dbReference>
<evidence type="ECO:0000313" key="9">
    <source>
        <dbReference type="Proteomes" id="UP000630923"/>
    </source>
</evidence>
<evidence type="ECO:0000256" key="3">
    <source>
        <dbReference type="ARBA" id="ARBA00022692"/>
    </source>
</evidence>